<dbReference type="EnsemblPlants" id="OPUNC05G15320.1">
    <property type="protein sequence ID" value="OPUNC05G15320.1"/>
    <property type="gene ID" value="OPUNC05G15320"/>
</dbReference>
<dbReference type="AlphaFoldDB" id="A0A0E0L2V1"/>
<proteinExistence type="predicted"/>
<sequence>MHMHTYTQTTAHMGFGDQIRNGIAALVFFVLRLAYYRGEATKEQHRCRLNGYDPSSDDSRSAPPHRSVVWRLDLQRLQISWRPINVPSSDASRSTWFLIIDSL</sequence>
<accession>A0A0E0L2V1</accession>
<dbReference type="Proteomes" id="UP000026962">
    <property type="component" value="Chromosome 5"/>
</dbReference>
<evidence type="ECO:0000313" key="1">
    <source>
        <dbReference type="EnsemblPlants" id="OPUNC05G15320.1"/>
    </source>
</evidence>
<reference evidence="1" key="2">
    <citation type="submission" date="2018-05" db="EMBL/GenBank/DDBJ databases">
        <title>OpunRS2 (Oryza punctata Reference Sequence Version 2).</title>
        <authorList>
            <person name="Zhang J."/>
            <person name="Kudrna D."/>
            <person name="Lee S."/>
            <person name="Talag J."/>
            <person name="Welchert J."/>
            <person name="Wing R.A."/>
        </authorList>
    </citation>
    <scope>NUCLEOTIDE SEQUENCE [LARGE SCALE GENOMIC DNA]</scope>
</reference>
<dbReference type="Gramene" id="OPUNC05G15320.1">
    <property type="protein sequence ID" value="OPUNC05G15320.1"/>
    <property type="gene ID" value="OPUNC05G15320"/>
</dbReference>
<protein>
    <submittedName>
        <fullName evidence="1">Uncharacterized protein</fullName>
    </submittedName>
</protein>
<organism evidence="1">
    <name type="scientific">Oryza punctata</name>
    <name type="common">Red rice</name>
    <dbReference type="NCBI Taxonomy" id="4537"/>
    <lineage>
        <taxon>Eukaryota</taxon>
        <taxon>Viridiplantae</taxon>
        <taxon>Streptophyta</taxon>
        <taxon>Embryophyta</taxon>
        <taxon>Tracheophyta</taxon>
        <taxon>Spermatophyta</taxon>
        <taxon>Magnoliopsida</taxon>
        <taxon>Liliopsida</taxon>
        <taxon>Poales</taxon>
        <taxon>Poaceae</taxon>
        <taxon>BOP clade</taxon>
        <taxon>Oryzoideae</taxon>
        <taxon>Oryzeae</taxon>
        <taxon>Oryzinae</taxon>
        <taxon>Oryza</taxon>
    </lineage>
</organism>
<reference evidence="1" key="1">
    <citation type="submission" date="2015-04" db="UniProtKB">
        <authorList>
            <consortium name="EnsemblPlants"/>
        </authorList>
    </citation>
    <scope>IDENTIFICATION</scope>
</reference>
<name>A0A0E0L2V1_ORYPU</name>
<evidence type="ECO:0000313" key="2">
    <source>
        <dbReference type="Proteomes" id="UP000026962"/>
    </source>
</evidence>
<keyword evidence="2" id="KW-1185">Reference proteome</keyword>
<dbReference type="HOGENOM" id="CLU_2268162_0_0_1"/>